<dbReference type="WBParaSite" id="EN70_3332">
    <property type="protein sequence ID" value="EN70_3332"/>
    <property type="gene ID" value="EN70_3332"/>
</dbReference>
<feature type="transmembrane region" description="Helical" evidence="1">
    <location>
        <begin position="34"/>
        <end position="55"/>
    </location>
</feature>
<evidence type="ECO:0000313" key="2">
    <source>
        <dbReference type="Proteomes" id="UP000095285"/>
    </source>
</evidence>
<name>A0A1I7VJT4_LOALO</name>
<keyword evidence="1" id="KW-1133">Transmembrane helix</keyword>
<keyword evidence="1" id="KW-0812">Transmembrane</keyword>
<dbReference type="AlphaFoldDB" id="A0A1I7VJT4"/>
<sequence>MHHAISGHSDVQRSSSSSGISVQCSKADKLSAGYGWSVVYTDIYIYMFILCMYVCEGMPRMTTWQERNSLCIPSCCHPFYLDVVKMRDKEEDWIQLEFHLSSNCLNGLCGKISGASRVIILKKSILTCTAEG</sequence>
<reference evidence="3" key="2">
    <citation type="submission" date="2016-11" db="UniProtKB">
        <authorList>
            <consortium name="WormBaseParasite"/>
        </authorList>
    </citation>
    <scope>IDENTIFICATION</scope>
</reference>
<organism evidence="2 3">
    <name type="scientific">Loa loa</name>
    <name type="common">Eye worm</name>
    <name type="synonym">Filaria loa</name>
    <dbReference type="NCBI Taxonomy" id="7209"/>
    <lineage>
        <taxon>Eukaryota</taxon>
        <taxon>Metazoa</taxon>
        <taxon>Ecdysozoa</taxon>
        <taxon>Nematoda</taxon>
        <taxon>Chromadorea</taxon>
        <taxon>Rhabditida</taxon>
        <taxon>Spirurina</taxon>
        <taxon>Spiruromorpha</taxon>
        <taxon>Filarioidea</taxon>
        <taxon>Onchocercidae</taxon>
        <taxon>Loa</taxon>
    </lineage>
</organism>
<reference evidence="2" key="1">
    <citation type="submission" date="2012-04" db="EMBL/GenBank/DDBJ databases">
        <title>The Genome Sequence of Loa loa.</title>
        <authorList>
            <consortium name="The Broad Institute Genome Sequencing Platform"/>
            <consortium name="Broad Institute Genome Sequencing Center for Infectious Disease"/>
            <person name="Nutman T.B."/>
            <person name="Fink D.L."/>
            <person name="Russ C."/>
            <person name="Young S."/>
            <person name="Zeng Q."/>
            <person name="Gargeya S."/>
            <person name="Alvarado L."/>
            <person name="Berlin A."/>
            <person name="Chapman S.B."/>
            <person name="Chen Z."/>
            <person name="Freedman E."/>
            <person name="Gellesch M."/>
            <person name="Goldberg J."/>
            <person name="Griggs A."/>
            <person name="Gujja S."/>
            <person name="Heilman E.R."/>
            <person name="Heiman D."/>
            <person name="Howarth C."/>
            <person name="Mehta T."/>
            <person name="Neiman D."/>
            <person name="Pearson M."/>
            <person name="Roberts A."/>
            <person name="Saif S."/>
            <person name="Shea T."/>
            <person name="Shenoy N."/>
            <person name="Sisk P."/>
            <person name="Stolte C."/>
            <person name="Sykes S."/>
            <person name="White J."/>
            <person name="Yandava C."/>
            <person name="Haas B."/>
            <person name="Henn M.R."/>
            <person name="Nusbaum C."/>
            <person name="Birren B."/>
        </authorList>
    </citation>
    <scope>NUCLEOTIDE SEQUENCE [LARGE SCALE GENOMIC DNA]</scope>
</reference>
<evidence type="ECO:0000256" key="1">
    <source>
        <dbReference type="SAM" id="Phobius"/>
    </source>
</evidence>
<accession>A0A1I7VJT4</accession>
<keyword evidence="2" id="KW-1185">Reference proteome</keyword>
<proteinExistence type="predicted"/>
<evidence type="ECO:0000313" key="3">
    <source>
        <dbReference type="WBParaSite" id="EN70_3332"/>
    </source>
</evidence>
<keyword evidence="1" id="KW-0472">Membrane</keyword>
<dbReference type="Proteomes" id="UP000095285">
    <property type="component" value="Unassembled WGS sequence"/>
</dbReference>
<protein>
    <submittedName>
        <fullName evidence="3">Uncharacterized protein</fullName>
    </submittedName>
</protein>